<dbReference type="Proteomes" id="UP000231542">
    <property type="component" value="Unassembled WGS sequence"/>
</dbReference>
<evidence type="ECO:0008006" key="5">
    <source>
        <dbReference type="Google" id="ProtNLM"/>
    </source>
</evidence>
<evidence type="ECO:0000313" key="4">
    <source>
        <dbReference type="Proteomes" id="UP000231542"/>
    </source>
</evidence>
<keyword evidence="2" id="KW-0812">Transmembrane</keyword>
<dbReference type="PANTHER" id="PTHR34819">
    <property type="entry name" value="LARGE CYSTEINE-RICH PERIPLASMIC PROTEIN OMCB"/>
    <property type="match status" value="1"/>
</dbReference>
<evidence type="ECO:0000313" key="3">
    <source>
        <dbReference type="EMBL" id="PIS42199.1"/>
    </source>
</evidence>
<feature type="compositionally biased region" description="Basic and acidic residues" evidence="1">
    <location>
        <begin position="17"/>
        <end position="36"/>
    </location>
</feature>
<feature type="region of interest" description="Disordered" evidence="1">
    <location>
        <begin position="1"/>
        <end position="39"/>
    </location>
</feature>
<proteinExistence type="predicted"/>
<dbReference type="Gene3D" id="2.60.40.1170">
    <property type="entry name" value="Mu homology domain, subdomain B"/>
    <property type="match status" value="1"/>
</dbReference>
<comment type="caution">
    <text evidence="3">The sequence shown here is derived from an EMBL/GenBank/DDBJ whole genome shotgun (WGS) entry which is preliminary data.</text>
</comment>
<organism evidence="3 4">
    <name type="scientific">Candidatus Kerfeldbacteria bacterium CG08_land_8_20_14_0_20_40_16</name>
    <dbReference type="NCBI Taxonomy" id="2014244"/>
    <lineage>
        <taxon>Bacteria</taxon>
        <taxon>Candidatus Kerfeldiibacteriota</taxon>
    </lineage>
</organism>
<keyword evidence="2" id="KW-1133">Transmembrane helix</keyword>
<accession>A0A2H0YV63</accession>
<gene>
    <name evidence="3" type="ORF">COT24_04755</name>
</gene>
<sequence length="672" mass="74315">MTEKKVKKIPVAAGKKTSKDPDPGKSNSQEKTKSENEANTLVSIYRQDHRQEIDMTRMDRRKFSKKRLFFTLLVILLVMFAAASIAGFFIFNRGQGKKGESIELTITAPKTVDSGQEIELEITYLNKDNAAIKDADLTILYPDGFYFSHSEPQAQNEANTYWKIGRIDSGAGGRIKISGQIIGDLDSTRTFLTSLDYTPSNFNSVFETKASHSLEITSSIIDLSLVAPIRIVSGQETEINVKFKNNSKLPLSNLKIIATFPDGFSLKEADPAIQEDGQTWLVEELAANEENTIKLKGIFQGNPGDTKEILFQLGLMMDNGEFRLQTEKSAIVFLVKPELNLQLTINGNNQEVAVDLGDTLEYKINYKNASDLELRGVVLTAQFVSETDILNLSKVEDPQSGMIEEKSISWGAPQIQELSTVVPQAEGEFTFRIPTLSVISPLDETDRNFSIDNYIKVAAAESEDTTVDFEKLSESNHVAVKVNSKVNLEAEGHYYSEEFEKLGSGPLPPEVGETTSYRIFWSITNLYNDLENVEVTSVLPKDAFWTGHATSSTGEAVTFDAATRKVTWKVNRLSANTGQLFPTADANFEVSITPTFKQEGKLMVLVNESALSARDSFTNHDVEASSPLITTDLKNDPAAQGRGIVMPKSENQNLNQNSSGNFNNTSLNLNVN</sequence>
<evidence type="ECO:0000256" key="2">
    <source>
        <dbReference type="SAM" id="Phobius"/>
    </source>
</evidence>
<dbReference type="AlphaFoldDB" id="A0A2H0YV63"/>
<feature type="region of interest" description="Disordered" evidence="1">
    <location>
        <begin position="649"/>
        <end position="672"/>
    </location>
</feature>
<reference evidence="3 4" key="1">
    <citation type="submission" date="2017-09" db="EMBL/GenBank/DDBJ databases">
        <title>Depth-based differentiation of microbial function through sediment-hosted aquifers and enrichment of novel symbionts in the deep terrestrial subsurface.</title>
        <authorList>
            <person name="Probst A.J."/>
            <person name="Ladd B."/>
            <person name="Jarett J.K."/>
            <person name="Geller-Mcgrath D.E."/>
            <person name="Sieber C.M."/>
            <person name="Emerson J.B."/>
            <person name="Anantharaman K."/>
            <person name="Thomas B.C."/>
            <person name="Malmstrom R."/>
            <person name="Stieglmeier M."/>
            <person name="Klingl A."/>
            <person name="Woyke T."/>
            <person name="Ryan C.M."/>
            <person name="Banfield J.F."/>
        </authorList>
    </citation>
    <scope>NUCLEOTIDE SEQUENCE [LARGE SCALE GENOMIC DNA]</scope>
    <source>
        <strain evidence="3">CG08_land_8_20_14_0_20_40_16</strain>
    </source>
</reference>
<protein>
    <recommendedName>
        <fullName evidence="5">DUF11 domain-containing protein</fullName>
    </recommendedName>
</protein>
<name>A0A2H0YV63_9BACT</name>
<evidence type="ECO:0000256" key="1">
    <source>
        <dbReference type="SAM" id="MobiDB-lite"/>
    </source>
</evidence>
<dbReference type="InterPro" id="IPR051172">
    <property type="entry name" value="Chlamydia_OmcB"/>
</dbReference>
<feature type="transmembrane region" description="Helical" evidence="2">
    <location>
        <begin position="68"/>
        <end position="91"/>
    </location>
</feature>
<dbReference type="EMBL" id="PEXU01000053">
    <property type="protein sequence ID" value="PIS42199.1"/>
    <property type="molecule type" value="Genomic_DNA"/>
</dbReference>
<keyword evidence="2" id="KW-0472">Membrane</keyword>